<evidence type="ECO:0008006" key="3">
    <source>
        <dbReference type="Google" id="ProtNLM"/>
    </source>
</evidence>
<reference evidence="1" key="1">
    <citation type="submission" date="2022-07" db="EMBL/GenBank/DDBJ databases">
        <title>Genome sequencing of Photobacterium atrarenae GJH2-4.</title>
        <authorList>
            <person name="Park S.-J."/>
        </authorList>
    </citation>
    <scope>NUCLEOTIDE SEQUENCE</scope>
    <source>
        <strain evidence="1">GJH2-4</strain>
    </source>
</reference>
<evidence type="ECO:0000313" key="2">
    <source>
        <dbReference type="Proteomes" id="UP001057998"/>
    </source>
</evidence>
<dbReference type="RefSeq" id="WP_255392187.1">
    <property type="nucleotide sequence ID" value="NZ_CP101509.1"/>
</dbReference>
<proteinExistence type="predicted"/>
<keyword evidence="2" id="KW-1185">Reference proteome</keyword>
<sequence length="114" mass="13497">MTVTVNFTETFYHTAEQVIDHLADFREEAAVIEDVEQLIHWFEDAVSTHPERFKVCSDLAKFGIYLYREAIYGKFRLLYSIDKSSGQIRITGEILLRTNMDIREHLVEYCLLYR</sequence>
<dbReference type="EMBL" id="CP101509">
    <property type="protein sequence ID" value="UTV30819.1"/>
    <property type="molecule type" value="Genomic_DNA"/>
</dbReference>
<dbReference type="Proteomes" id="UP001057998">
    <property type="component" value="Chromosome 2"/>
</dbReference>
<organism evidence="1 2">
    <name type="scientific">Photobacterium atrarenae</name>
    <dbReference type="NCBI Taxonomy" id="865757"/>
    <lineage>
        <taxon>Bacteria</taxon>
        <taxon>Pseudomonadati</taxon>
        <taxon>Pseudomonadota</taxon>
        <taxon>Gammaproteobacteria</taxon>
        <taxon>Vibrionales</taxon>
        <taxon>Vibrionaceae</taxon>
        <taxon>Photobacterium</taxon>
    </lineage>
</organism>
<gene>
    <name evidence="1" type="ORF">NNL38_19875</name>
</gene>
<accession>A0ABY5GQ84</accession>
<protein>
    <recommendedName>
        <fullName evidence="3">Type II toxin-antitoxin system RelE/ParE family toxin</fullName>
    </recommendedName>
</protein>
<evidence type="ECO:0000313" key="1">
    <source>
        <dbReference type="EMBL" id="UTV30819.1"/>
    </source>
</evidence>
<name>A0ABY5GQ84_9GAMM</name>